<feature type="region of interest" description="Disordered" evidence="1">
    <location>
        <begin position="564"/>
        <end position="610"/>
    </location>
</feature>
<dbReference type="GeneID" id="64629465"/>
<dbReference type="AlphaFoldDB" id="A0A9P7JEQ2"/>
<dbReference type="OrthoDB" id="2646242at2759"/>
<reference evidence="2" key="1">
    <citation type="journal article" date="2020" name="New Phytol.">
        <title>Comparative genomics reveals dynamic genome evolution in host specialist ectomycorrhizal fungi.</title>
        <authorList>
            <person name="Lofgren L.A."/>
            <person name="Nguyen N.H."/>
            <person name="Vilgalys R."/>
            <person name="Ruytinx J."/>
            <person name="Liao H.L."/>
            <person name="Branco S."/>
            <person name="Kuo A."/>
            <person name="LaButti K."/>
            <person name="Lipzen A."/>
            <person name="Andreopoulos W."/>
            <person name="Pangilinan J."/>
            <person name="Riley R."/>
            <person name="Hundley H."/>
            <person name="Na H."/>
            <person name="Barry K."/>
            <person name="Grigoriev I.V."/>
            <person name="Stajich J.E."/>
            <person name="Kennedy P.G."/>
        </authorList>
    </citation>
    <scope>NUCLEOTIDE SEQUENCE</scope>
    <source>
        <strain evidence="2">MN1</strain>
    </source>
</reference>
<gene>
    <name evidence="2" type="ORF">BJ212DRAFT_1349087</name>
</gene>
<evidence type="ECO:0000313" key="2">
    <source>
        <dbReference type="EMBL" id="KAG1818155.1"/>
    </source>
</evidence>
<dbReference type="Proteomes" id="UP000807769">
    <property type="component" value="Unassembled WGS sequence"/>
</dbReference>
<feature type="compositionally biased region" description="Polar residues" evidence="1">
    <location>
        <begin position="564"/>
        <end position="585"/>
    </location>
</feature>
<keyword evidence="3" id="KW-1185">Reference proteome</keyword>
<accession>A0A9P7JEQ2</accession>
<dbReference type="EMBL" id="JABBWG010000012">
    <property type="protein sequence ID" value="KAG1818155.1"/>
    <property type="molecule type" value="Genomic_DNA"/>
</dbReference>
<proteinExistence type="predicted"/>
<name>A0A9P7JEQ2_9AGAM</name>
<dbReference type="RefSeq" id="XP_041194215.1">
    <property type="nucleotide sequence ID" value="XM_041335448.1"/>
</dbReference>
<evidence type="ECO:0000313" key="3">
    <source>
        <dbReference type="Proteomes" id="UP000807769"/>
    </source>
</evidence>
<protein>
    <submittedName>
        <fullName evidence="2">Uncharacterized protein</fullName>
    </submittedName>
</protein>
<comment type="caution">
    <text evidence="2">The sequence shown here is derived from an EMBL/GenBank/DDBJ whole genome shotgun (WGS) entry which is preliminary data.</text>
</comment>
<organism evidence="2 3">
    <name type="scientific">Suillus subaureus</name>
    <dbReference type="NCBI Taxonomy" id="48587"/>
    <lineage>
        <taxon>Eukaryota</taxon>
        <taxon>Fungi</taxon>
        <taxon>Dikarya</taxon>
        <taxon>Basidiomycota</taxon>
        <taxon>Agaricomycotina</taxon>
        <taxon>Agaricomycetes</taxon>
        <taxon>Agaricomycetidae</taxon>
        <taxon>Boletales</taxon>
        <taxon>Suillineae</taxon>
        <taxon>Suillaceae</taxon>
        <taxon>Suillus</taxon>
    </lineage>
</organism>
<evidence type="ECO:0000256" key="1">
    <source>
        <dbReference type="SAM" id="MobiDB-lite"/>
    </source>
</evidence>
<sequence length="610" mass="68740">MSEESALSAILEEILQAHISSSNDPSYESAKAKLAQERRCLGRNSRMVKVLSYEKLVLVLALVLLPLGRHFRERREFSVVWLEKSIGTVMGTVDTTLEQATADGPEGAEAQKQIALWKTQITNSQGASDIAVFNDVFYNISNHAKDAFAHIHTDIGEKTGAYLDALNDYRFNIVKFLRAKWLEGSSDTIEADDIMRRYDRITARIAVWLSPQDITGNIPIPLLSAWLLDYAWSSLNAVKEGFIEICRWFEPLLDYYPFVRAKSHDMDDNSEVMVYNVVNHVVRIYAPDADLQLCHFLWEHRNTLIFHLHNTMSTISEKEIQQDRPKDIMQIDNAFDKLPGDEKQAFKQLVASVKNVSKGGLHCIRGSGAYAMRVTKWDWRNKTLKNSKRDIEPLVKAVFLELRKARGYRTVILADSVVAGLRKQLEDVLVSMMKPNFHIRLGGKFATSETWQWWDGIEIPKDTTPITSKLQQIQLEQRDQDAITDLVTYVEHMACAQGTTAKDSPLNSEVAKALDTLVHALKSSSTHLHNSSMAADPDLSRDIRAAVHLKIPRTKDHVDAKTTLESQISGPSSKRQRTFTVSGSPTAMKKRAHSSPARNSAISDDEDIIG</sequence>